<dbReference type="SUPFAM" id="SSF51182">
    <property type="entry name" value="RmlC-like cupins"/>
    <property type="match status" value="1"/>
</dbReference>
<protein>
    <submittedName>
        <fullName evidence="5">AraC-type DNA-binding protein</fullName>
    </submittedName>
</protein>
<dbReference type="AlphaFoldDB" id="A0A1M7NYE1"/>
<dbReference type="EMBL" id="FRCY01000006">
    <property type="protein sequence ID" value="SHN08826.1"/>
    <property type="molecule type" value="Genomic_DNA"/>
</dbReference>
<keyword evidence="6" id="KW-1185">Reference proteome</keyword>
<dbReference type="InterPro" id="IPR003313">
    <property type="entry name" value="AraC-bd"/>
</dbReference>
<sequence>MVPIYLNSLMQPLHFKVPKLEEETIRVECWDLDNFFEPIHYHEEFQISLILEGEGSLFVAESVVPFKKNEIYLLGKNLPHVFRNKHVDFGNPDHRKSKAVSVFFNQDVLKNSLSEIPEAYSIKRLIDFAVYGVKISADMEEGLSVKLKSLPDKNSFERFLGLLDILQCISRDNNLNFISSLGVPIHSVQENLPKINLVFEYIRNHFSEKITLKQVAEMVNMSPTAFCRYFKYKSQKTFSRFLIEVRIANACRLLYQDDFNTSECCYSSGYNNLSNFHKHFKSVTGMTPLEYRNNILKKSTVQ</sequence>
<dbReference type="OrthoDB" id="792101at2"/>
<dbReference type="Pfam" id="PF02311">
    <property type="entry name" value="AraC_binding"/>
    <property type="match status" value="1"/>
</dbReference>
<proteinExistence type="predicted"/>
<evidence type="ECO:0000313" key="5">
    <source>
        <dbReference type="EMBL" id="SHN08826.1"/>
    </source>
</evidence>
<reference evidence="5 6" key="1">
    <citation type="submission" date="2016-11" db="EMBL/GenBank/DDBJ databases">
        <authorList>
            <person name="Jaros S."/>
            <person name="Januszkiewicz K."/>
            <person name="Wedrychowicz H."/>
        </authorList>
    </citation>
    <scope>NUCLEOTIDE SEQUENCE [LARGE SCALE GENOMIC DNA]</scope>
    <source>
        <strain evidence="5 6">CGMCC 1.6102</strain>
    </source>
</reference>
<evidence type="ECO:0000256" key="3">
    <source>
        <dbReference type="ARBA" id="ARBA00023163"/>
    </source>
</evidence>
<keyword evidence="3" id="KW-0804">Transcription</keyword>
<dbReference type="SUPFAM" id="SSF46689">
    <property type="entry name" value="Homeodomain-like"/>
    <property type="match status" value="2"/>
</dbReference>
<keyword evidence="1" id="KW-0805">Transcription regulation</keyword>
<dbReference type="InterPro" id="IPR009057">
    <property type="entry name" value="Homeodomain-like_sf"/>
</dbReference>
<dbReference type="STRING" id="388280.SAMN04488057_106152"/>
<dbReference type="Pfam" id="PF12833">
    <property type="entry name" value="HTH_18"/>
    <property type="match status" value="1"/>
</dbReference>
<keyword evidence="2 5" id="KW-0238">DNA-binding</keyword>
<organism evidence="5 6">
    <name type="scientific">Cyclobacterium lianum</name>
    <dbReference type="NCBI Taxonomy" id="388280"/>
    <lineage>
        <taxon>Bacteria</taxon>
        <taxon>Pseudomonadati</taxon>
        <taxon>Bacteroidota</taxon>
        <taxon>Cytophagia</taxon>
        <taxon>Cytophagales</taxon>
        <taxon>Cyclobacteriaceae</taxon>
        <taxon>Cyclobacterium</taxon>
    </lineage>
</organism>
<dbReference type="Proteomes" id="UP000184513">
    <property type="component" value="Unassembled WGS sequence"/>
</dbReference>
<dbReference type="Gene3D" id="1.10.10.60">
    <property type="entry name" value="Homeodomain-like"/>
    <property type="match status" value="2"/>
</dbReference>
<accession>A0A1M7NYE1</accession>
<name>A0A1M7NYE1_9BACT</name>
<dbReference type="Gene3D" id="2.60.120.10">
    <property type="entry name" value="Jelly Rolls"/>
    <property type="match status" value="1"/>
</dbReference>
<evidence type="ECO:0000256" key="1">
    <source>
        <dbReference type="ARBA" id="ARBA00023015"/>
    </source>
</evidence>
<dbReference type="InterPro" id="IPR014710">
    <property type="entry name" value="RmlC-like_jellyroll"/>
</dbReference>
<dbReference type="SMART" id="SM00342">
    <property type="entry name" value="HTH_ARAC"/>
    <property type="match status" value="1"/>
</dbReference>
<dbReference type="PANTHER" id="PTHR43280:SF27">
    <property type="entry name" value="TRANSCRIPTIONAL REGULATOR MTLR"/>
    <property type="match status" value="1"/>
</dbReference>
<evidence type="ECO:0000313" key="6">
    <source>
        <dbReference type="Proteomes" id="UP000184513"/>
    </source>
</evidence>
<dbReference type="GO" id="GO:0003700">
    <property type="term" value="F:DNA-binding transcription factor activity"/>
    <property type="evidence" value="ECO:0007669"/>
    <property type="project" value="InterPro"/>
</dbReference>
<dbReference type="PANTHER" id="PTHR43280">
    <property type="entry name" value="ARAC-FAMILY TRANSCRIPTIONAL REGULATOR"/>
    <property type="match status" value="1"/>
</dbReference>
<gene>
    <name evidence="5" type="ORF">SAMN04488057_106152</name>
</gene>
<feature type="domain" description="HTH araC/xylS-type" evidence="4">
    <location>
        <begin position="196"/>
        <end position="294"/>
    </location>
</feature>
<dbReference type="PROSITE" id="PS01124">
    <property type="entry name" value="HTH_ARAC_FAMILY_2"/>
    <property type="match status" value="1"/>
</dbReference>
<dbReference type="GO" id="GO:0043565">
    <property type="term" value="F:sequence-specific DNA binding"/>
    <property type="evidence" value="ECO:0007669"/>
    <property type="project" value="InterPro"/>
</dbReference>
<evidence type="ECO:0000256" key="2">
    <source>
        <dbReference type="ARBA" id="ARBA00023125"/>
    </source>
</evidence>
<evidence type="ECO:0000259" key="4">
    <source>
        <dbReference type="PROSITE" id="PS01124"/>
    </source>
</evidence>
<dbReference type="InterPro" id="IPR018060">
    <property type="entry name" value="HTH_AraC"/>
</dbReference>
<dbReference type="InterPro" id="IPR011051">
    <property type="entry name" value="RmlC_Cupin_sf"/>
</dbReference>